<dbReference type="Gene3D" id="2.60.40.60">
    <property type="entry name" value="Cadherins"/>
    <property type="match status" value="1"/>
</dbReference>
<dbReference type="CDD" id="cd11304">
    <property type="entry name" value="Cadherin_repeat"/>
    <property type="match status" value="1"/>
</dbReference>
<dbReference type="GO" id="GO:0005509">
    <property type="term" value="F:calcium ion binding"/>
    <property type="evidence" value="ECO:0007669"/>
    <property type="project" value="InterPro"/>
</dbReference>
<dbReference type="OrthoDB" id="6252479at2759"/>
<keyword evidence="3" id="KW-1185">Reference proteome</keyword>
<reference evidence="2" key="1">
    <citation type="submission" date="2013-04" db="EMBL/GenBank/DDBJ databases">
        <authorList>
            <person name="Qu J."/>
            <person name="Murali S.C."/>
            <person name="Bandaranaike D."/>
            <person name="Bellair M."/>
            <person name="Blankenburg K."/>
            <person name="Chao H."/>
            <person name="Dinh H."/>
            <person name="Doddapaneni H."/>
            <person name="Downs B."/>
            <person name="Dugan-Rocha S."/>
            <person name="Elkadiri S."/>
            <person name="Gnanaolivu R.D."/>
            <person name="Hernandez B."/>
            <person name="Javaid M."/>
            <person name="Jayaseelan J.C."/>
            <person name="Lee S."/>
            <person name="Li M."/>
            <person name="Ming W."/>
            <person name="Munidasa M."/>
            <person name="Muniz J."/>
            <person name="Nguyen L."/>
            <person name="Ongeri F."/>
            <person name="Osuji N."/>
            <person name="Pu L.-L."/>
            <person name="Puazo M."/>
            <person name="Qu C."/>
            <person name="Quiroz J."/>
            <person name="Raj R."/>
            <person name="Weissenberger G."/>
            <person name="Xin Y."/>
            <person name="Zou X."/>
            <person name="Han Y."/>
            <person name="Richards S."/>
            <person name="Worley K."/>
            <person name="Muzny D."/>
            <person name="Gibbs R."/>
        </authorList>
    </citation>
    <scope>NUCLEOTIDE SEQUENCE</scope>
    <source>
        <strain evidence="2">Sampled in the wild</strain>
    </source>
</reference>
<dbReference type="SUPFAM" id="SSF49313">
    <property type="entry name" value="Cadherin-like"/>
    <property type="match status" value="1"/>
</dbReference>
<gene>
    <name evidence="2" type="ORF">J437_LFUL000338</name>
</gene>
<sequence length="159" mass="16676">MQTSRIRYEITSGNIGGAFAVKNMTGAIYVAGALDYETRKRSALPQKLSFKLIPNSACGFESYGNDSRTLSLSLPFAVSDPFSQYRTHGVGGEGSASSSPPDALISGISPKDAQDMKVGVGGRNEASKDEGRNGKGPHCICPSFLARPVDSRTSGPSSP</sequence>
<dbReference type="GO" id="GO:0016020">
    <property type="term" value="C:membrane"/>
    <property type="evidence" value="ECO:0007669"/>
    <property type="project" value="InterPro"/>
</dbReference>
<dbReference type="EMBL" id="KZ308154">
    <property type="protein sequence ID" value="KAG8223172.1"/>
    <property type="molecule type" value="Genomic_DNA"/>
</dbReference>
<evidence type="ECO:0000313" key="2">
    <source>
        <dbReference type="EMBL" id="KAG8223172.1"/>
    </source>
</evidence>
<dbReference type="Proteomes" id="UP000792457">
    <property type="component" value="Unassembled WGS sequence"/>
</dbReference>
<protein>
    <submittedName>
        <fullName evidence="2">Uncharacterized protein</fullName>
    </submittedName>
</protein>
<accession>A0A8K0JV11</accession>
<comment type="caution">
    <text evidence="2">The sequence shown here is derived from an EMBL/GenBank/DDBJ whole genome shotgun (WGS) entry which is preliminary data.</text>
</comment>
<organism evidence="2 3">
    <name type="scientific">Ladona fulva</name>
    <name type="common">Scarce chaser dragonfly</name>
    <name type="synonym">Libellula fulva</name>
    <dbReference type="NCBI Taxonomy" id="123851"/>
    <lineage>
        <taxon>Eukaryota</taxon>
        <taxon>Metazoa</taxon>
        <taxon>Ecdysozoa</taxon>
        <taxon>Arthropoda</taxon>
        <taxon>Hexapoda</taxon>
        <taxon>Insecta</taxon>
        <taxon>Pterygota</taxon>
        <taxon>Palaeoptera</taxon>
        <taxon>Odonata</taxon>
        <taxon>Epiprocta</taxon>
        <taxon>Anisoptera</taxon>
        <taxon>Libelluloidea</taxon>
        <taxon>Libellulidae</taxon>
        <taxon>Ladona</taxon>
    </lineage>
</organism>
<evidence type="ECO:0000313" key="3">
    <source>
        <dbReference type="Proteomes" id="UP000792457"/>
    </source>
</evidence>
<name>A0A8K0JV11_LADFU</name>
<dbReference type="InterPro" id="IPR015919">
    <property type="entry name" value="Cadherin-like_sf"/>
</dbReference>
<evidence type="ECO:0000256" key="1">
    <source>
        <dbReference type="SAM" id="MobiDB-lite"/>
    </source>
</evidence>
<proteinExistence type="predicted"/>
<dbReference type="AlphaFoldDB" id="A0A8K0JV11"/>
<reference evidence="2" key="2">
    <citation type="submission" date="2017-10" db="EMBL/GenBank/DDBJ databases">
        <title>Ladona fulva Genome sequencing and assembly.</title>
        <authorList>
            <person name="Murali S."/>
            <person name="Richards S."/>
            <person name="Bandaranaike D."/>
            <person name="Bellair M."/>
            <person name="Blankenburg K."/>
            <person name="Chao H."/>
            <person name="Dinh H."/>
            <person name="Doddapaneni H."/>
            <person name="Dugan-Rocha S."/>
            <person name="Elkadiri S."/>
            <person name="Gnanaolivu R."/>
            <person name="Hernandez B."/>
            <person name="Skinner E."/>
            <person name="Javaid M."/>
            <person name="Lee S."/>
            <person name="Li M."/>
            <person name="Ming W."/>
            <person name="Munidasa M."/>
            <person name="Muniz J."/>
            <person name="Nguyen L."/>
            <person name="Hughes D."/>
            <person name="Osuji N."/>
            <person name="Pu L.-L."/>
            <person name="Puazo M."/>
            <person name="Qu C."/>
            <person name="Quiroz J."/>
            <person name="Raj R."/>
            <person name="Weissenberger G."/>
            <person name="Xin Y."/>
            <person name="Zou X."/>
            <person name="Han Y."/>
            <person name="Worley K."/>
            <person name="Muzny D."/>
            <person name="Gibbs R."/>
        </authorList>
    </citation>
    <scope>NUCLEOTIDE SEQUENCE</scope>
    <source>
        <strain evidence="2">Sampled in the wild</strain>
    </source>
</reference>
<feature type="region of interest" description="Disordered" evidence="1">
    <location>
        <begin position="87"/>
        <end position="159"/>
    </location>
</feature>